<name>A0ABZ3ESD0_9FIRM</name>
<dbReference type="Proteomes" id="UP001451571">
    <property type="component" value="Chromosome"/>
</dbReference>
<feature type="compositionally biased region" description="Basic and acidic residues" evidence="1">
    <location>
        <begin position="164"/>
        <end position="179"/>
    </location>
</feature>
<evidence type="ECO:0000313" key="2">
    <source>
        <dbReference type="EMBL" id="XAH73127.1"/>
    </source>
</evidence>
<dbReference type="RefSeq" id="WP_342756734.1">
    <property type="nucleotide sequence ID" value="NZ_CP146256.1"/>
</dbReference>
<organism evidence="2 3">
    <name type="scientific">Kineothrix sedimenti</name>
    <dbReference type="NCBI Taxonomy" id="3123317"/>
    <lineage>
        <taxon>Bacteria</taxon>
        <taxon>Bacillati</taxon>
        <taxon>Bacillota</taxon>
        <taxon>Clostridia</taxon>
        <taxon>Lachnospirales</taxon>
        <taxon>Lachnospiraceae</taxon>
        <taxon>Kineothrix</taxon>
    </lineage>
</organism>
<accession>A0ABZ3ESD0</accession>
<proteinExistence type="predicted"/>
<evidence type="ECO:0000256" key="1">
    <source>
        <dbReference type="SAM" id="MobiDB-lite"/>
    </source>
</evidence>
<dbReference type="EMBL" id="CP146256">
    <property type="protein sequence ID" value="XAH73127.1"/>
    <property type="molecule type" value="Genomic_DNA"/>
</dbReference>
<reference evidence="2 3" key="1">
    <citation type="submission" date="2024-02" db="EMBL/GenBank/DDBJ databases">
        <title>Bacterial strain from lacustrine sediment.</title>
        <authorList>
            <person name="Petit C."/>
            <person name="Fadhlaoui K."/>
        </authorList>
    </citation>
    <scope>NUCLEOTIDE SEQUENCE [LARGE SCALE GENOMIC DNA]</scope>
    <source>
        <strain evidence="2 3">IPX-CK</strain>
    </source>
</reference>
<keyword evidence="3" id="KW-1185">Reference proteome</keyword>
<evidence type="ECO:0000313" key="3">
    <source>
        <dbReference type="Proteomes" id="UP001451571"/>
    </source>
</evidence>
<protein>
    <submittedName>
        <fullName evidence="2">RNA polymerase subunit sigma</fullName>
    </submittedName>
</protein>
<gene>
    <name evidence="2" type="ORF">V6984_16685</name>
</gene>
<sequence length="179" mass="20853">MEVIRIESNIKEIAVKNEKDEVITVLRINMIDSNTATRFAKLIQNLDRVSENYSKEAKILSDKYDDRPINKDNFDVNQVIDYSSAYVSYITKCIEEINAVFGDNTVQNVYKECYEINPDFVPDEYALMQFVDGVIPVMNGLFNKKFEENKKRYNVSKRGKHTKTKDELLEEMKNGKRSV</sequence>
<feature type="region of interest" description="Disordered" evidence="1">
    <location>
        <begin position="155"/>
        <end position="179"/>
    </location>
</feature>